<proteinExistence type="predicted"/>
<dbReference type="OrthoDB" id="408340at2759"/>
<name>A0A812KBZ6_SYMPI</name>
<organism evidence="1 2">
    <name type="scientific">Symbiodinium pilosum</name>
    <name type="common">Dinoflagellate</name>
    <dbReference type="NCBI Taxonomy" id="2952"/>
    <lineage>
        <taxon>Eukaryota</taxon>
        <taxon>Sar</taxon>
        <taxon>Alveolata</taxon>
        <taxon>Dinophyceae</taxon>
        <taxon>Suessiales</taxon>
        <taxon>Symbiodiniaceae</taxon>
        <taxon>Symbiodinium</taxon>
    </lineage>
</organism>
<gene>
    <name evidence="1" type="ORF">SPIL2461_LOCUS3225</name>
</gene>
<accession>A0A812KBZ6</accession>
<dbReference type="EMBL" id="CAJNIZ010003850">
    <property type="protein sequence ID" value="CAE7226488.1"/>
    <property type="molecule type" value="Genomic_DNA"/>
</dbReference>
<comment type="caution">
    <text evidence="1">The sequence shown here is derived from an EMBL/GenBank/DDBJ whole genome shotgun (WGS) entry which is preliminary data.</text>
</comment>
<evidence type="ECO:0000313" key="2">
    <source>
        <dbReference type="Proteomes" id="UP000649617"/>
    </source>
</evidence>
<evidence type="ECO:0000313" key="1">
    <source>
        <dbReference type="EMBL" id="CAE7226488.1"/>
    </source>
</evidence>
<dbReference type="AlphaFoldDB" id="A0A812KBZ6"/>
<feature type="non-terminal residue" evidence="1">
    <location>
        <position position="1"/>
    </location>
</feature>
<dbReference type="Proteomes" id="UP000649617">
    <property type="component" value="Unassembled WGS sequence"/>
</dbReference>
<keyword evidence="2" id="KW-1185">Reference proteome</keyword>
<reference evidence="1" key="1">
    <citation type="submission" date="2021-02" db="EMBL/GenBank/DDBJ databases">
        <authorList>
            <person name="Dougan E. K."/>
            <person name="Rhodes N."/>
            <person name="Thang M."/>
            <person name="Chan C."/>
        </authorList>
    </citation>
    <scope>NUCLEOTIDE SEQUENCE</scope>
</reference>
<sequence>EELRVLEQAVVFANELASNVVWSQLARRYALPAAGCVLLAEKDEEKEEGMAFLKEITETVLRLRTQTGRNKLLAELMRDIAWTRESLPLEMMAAFRQSEYDAHDPDTYDLMYALKAGTSSTKDVLESTFAHLTDVSKRHSKNQKMAFYSRWLYAICAPYSKDAAPQFFPNREAWLTYRTSDPELQKVFGQIGNVKGSVLPEIQYGRDRRFPQRPAQIVYRHAGPLSHMKSAGALALAMHDVNNNFNNVQHSWLGAWDLAGALFTAGGVFVYLPTFKYCISLGFKKWCAVGLPLKLRNAADGKEYLSASSLDAVAEPFFMHNFSISLESWQAVEVQLVLPCCMPPELGGGVGLEATGMTDLLPAALKRGTFFTREALQKFTRVQGCTPTQGSGKNHGVVKVDLAVALVKHLFPDAPDAEATRMVNACMGRRKEISPELLQILANLDPENESDGLYKK</sequence>
<protein>
    <submittedName>
        <fullName evidence="1">Uncharacterized protein</fullName>
    </submittedName>
</protein>